<feature type="transmembrane region" description="Helical" evidence="1">
    <location>
        <begin position="70"/>
        <end position="92"/>
    </location>
</feature>
<evidence type="ECO:0000313" key="3">
    <source>
        <dbReference type="Proteomes" id="UP000661077"/>
    </source>
</evidence>
<feature type="transmembrane region" description="Helical" evidence="1">
    <location>
        <begin position="146"/>
        <end position="167"/>
    </location>
</feature>
<reference evidence="2 3" key="1">
    <citation type="journal article" date="2021" name="Int. J. Syst. Evol. Microbiol.">
        <title>Steroidobacter gossypii sp. nov., isolated from soil of cotton cropping field.</title>
        <authorList>
            <person name="Huang R."/>
            <person name="Yang S."/>
            <person name="Zhen C."/>
            <person name="Liu W."/>
        </authorList>
    </citation>
    <scope>NUCLEOTIDE SEQUENCE [LARGE SCALE GENOMIC DNA]</scope>
    <source>
        <strain evidence="2 3">S1-65</strain>
    </source>
</reference>
<feature type="transmembrane region" description="Helical" evidence="1">
    <location>
        <begin position="35"/>
        <end position="58"/>
    </location>
</feature>
<keyword evidence="1" id="KW-0472">Membrane</keyword>
<dbReference type="Proteomes" id="UP000661077">
    <property type="component" value="Unassembled WGS sequence"/>
</dbReference>
<proteinExistence type="predicted"/>
<evidence type="ECO:0000256" key="1">
    <source>
        <dbReference type="SAM" id="Phobius"/>
    </source>
</evidence>
<sequence>MRLALTYSIAGWSGFFVMAVELLGGRLLAPTFGSSIYVWGAIITVFMLALSIGYLAGGRLSMNGPSVRKLGIILIVAALTVLPLLLFAVPMLDSIAAAIPDPRWGSLVGATALFFIPTLFSGMISPYAVRLIVPDRSSSGRHAGQLYFVSTFGSAAGTLLTSFYLVLIMEVNHILIALMAISGSLGLAAILVRGEANAQ</sequence>
<feature type="transmembrane region" description="Helical" evidence="1">
    <location>
        <begin position="104"/>
        <end position="125"/>
    </location>
</feature>
<feature type="transmembrane region" description="Helical" evidence="1">
    <location>
        <begin position="173"/>
        <end position="192"/>
    </location>
</feature>
<name>A0ABS1WVT4_9GAMM</name>
<organism evidence="2 3">
    <name type="scientific">Steroidobacter gossypii</name>
    <dbReference type="NCBI Taxonomy" id="2805490"/>
    <lineage>
        <taxon>Bacteria</taxon>
        <taxon>Pseudomonadati</taxon>
        <taxon>Pseudomonadota</taxon>
        <taxon>Gammaproteobacteria</taxon>
        <taxon>Steroidobacterales</taxon>
        <taxon>Steroidobacteraceae</taxon>
        <taxon>Steroidobacter</taxon>
    </lineage>
</organism>
<protein>
    <submittedName>
        <fullName evidence="2">Fused MFS/spermidine synthase</fullName>
    </submittedName>
</protein>
<accession>A0ABS1WVT4</accession>
<comment type="caution">
    <text evidence="2">The sequence shown here is derived from an EMBL/GenBank/DDBJ whole genome shotgun (WGS) entry which is preliminary data.</text>
</comment>
<evidence type="ECO:0000313" key="2">
    <source>
        <dbReference type="EMBL" id="MBM0105087.1"/>
    </source>
</evidence>
<dbReference type="EMBL" id="JAEVLS010000002">
    <property type="protein sequence ID" value="MBM0105087.1"/>
    <property type="molecule type" value="Genomic_DNA"/>
</dbReference>
<keyword evidence="1" id="KW-0812">Transmembrane</keyword>
<keyword evidence="3" id="KW-1185">Reference proteome</keyword>
<gene>
    <name evidence="2" type="ORF">JM946_10015</name>
</gene>
<dbReference type="RefSeq" id="WP_203167151.1">
    <property type="nucleotide sequence ID" value="NZ_JAEVLS010000002.1"/>
</dbReference>
<keyword evidence="1" id="KW-1133">Transmembrane helix</keyword>
<dbReference type="NCBIfam" id="NF037959">
    <property type="entry name" value="MFS_SpdSyn"/>
    <property type="match status" value="1"/>
</dbReference>